<evidence type="ECO:0000256" key="6">
    <source>
        <dbReference type="ARBA" id="ARBA00023146"/>
    </source>
</evidence>
<keyword evidence="11" id="KW-1185">Reference proteome</keyword>
<dbReference type="InterPro" id="IPR045462">
    <property type="entry name" value="aa-tRNA-synth_I_cd-bd"/>
</dbReference>
<evidence type="ECO:0000256" key="7">
    <source>
        <dbReference type="HAMAP-Rule" id="MF_00022"/>
    </source>
</evidence>
<comment type="function">
    <text evidence="7">Catalyzes the attachment of glutamate to tRNA(Glu) in a two-step reaction: glutamate is first activated by ATP to form Glu-AMP and then transferred to the acceptor end of tRNA(Glu).</text>
</comment>
<dbReference type="CDD" id="cd00808">
    <property type="entry name" value="GluRS_core"/>
    <property type="match status" value="1"/>
</dbReference>
<dbReference type="InterPro" id="IPR008925">
    <property type="entry name" value="aa_tRNA-synth_I_cd-bd_sf"/>
</dbReference>
<sequence length="468" mass="51978">MASIKTRFAPSPTGLIHFGNVRTALFNVLFARKGGGTFLLRIEDTDLERSREEFVEAVKQDLRWLGLNWQEGEGEGGPAAPYRQSRRGDIYTRYLEQLEAQGRVYPCFCSALELEVSRKVQAAAGKPPRYSGKCAHLKPEEVARKQAEGLPYTLRFRMPADTVLAFDDLVRGPQRFPSEDIGDFIIRRSDGSFAFFYVNALDDALMGVTHVLRGEDHLANTPRQIAILQALGLPVPQYGHISLIVDAHGAPLSKRTGSLSVQELRELGYFPIAVNNYLARLGHHFEESGLLSLEALAQAFDIRHLGRAPARYDRAQLDHWQAQAVQHADADALTAWLAPAVHGLVPEPDMQAFALAVRANVMFPHDARVWAEAVYAEALPISEAARQVLEEAPPELFRIAADALLEDMDFSAFVQRVKAASGLAGKQLFLPLRAALTGQTFGPEMPPLFRLMGYERARHRLVQHVLST</sequence>
<name>A0ABV0EF56_9BURK</name>
<reference evidence="10 11" key="1">
    <citation type="submission" date="2024-02" db="EMBL/GenBank/DDBJ databases">
        <title>New thermophilic sulfur-oxidizing bacteria from a hot springs of the Uzon caldera (Kamchatka, Russia).</title>
        <authorList>
            <person name="Dukat A.M."/>
            <person name="Elcheninov A.G."/>
            <person name="Frolov E.N."/>
        </authorList>
    </citation>
    <scope>NUCLEOTIDE SEQUENCE [LARGE SCALE GENOMIC DNA]</scope>
    <source>
        <strain evidence="10 11">AK1</strain>
    </source>
</reference>
<comment type="catalytic activity">
    <reaction evidence="7">
        <text>tRNA(Glu) + L-glutamate + ATP = L-glutamyl-tRNA(Glu) + AMP + diphosphate</text>
        <dbReference type="Rhea" id="RHEA:23540"/>
        <dbReference type="Rhea" id="RHEA-COMP:9663"/>
        <dbReference type="Rhea" id="RHEA-COMP:9680"/>
        <dbReference type="ChEBI" id="CHEBI:29985"/>
        <dbReference type="ChEBI" id="CHEBI:30616"/>
        <dbReference type="ChEBI" id="CHEBI:33019"/>
        <dbReference type="ChEBI" id="CHEBI:78442"/>
        <dbReference type="ChEBI" id="CHEBI:78520"/>
        <dbReference type="ChEBI" id="CHEBI:456215"/>
        <dbReference type="EC" id="6.1.1.17"/>
    </reaction>
</comment>
<dbReference type="InterPro" id="IPR020751">
    <property type="entry name" value="aa-tRNA-synth_I_codon-bd_sub2"/>
</dbReference>
<feature type="domain" description="Aminoacyl-tRNA synthetase class I anticodon-binding" evidence="9">
    <location>
        <begin position="380"/>
        <end position="462"/>
    </location>
</feature>
<keyword evidence="5 7" id="KW-0648">Protein biosynthesis</keyword>
<dbReference type="InterPro" id="IPR004527">
    <property type="entry name" value="Glu-tRNA-ligase_bac/mito"/>
</dbReference>
<dbReference type="Proteomes" id="UP001482231">
    <property type="component" value="Unassembled WGS sequence"/>
</dbReference>
<dbReference type="InterPro" id="IPR033910">
    <property type="entry name" value="GluRS_core"/>
</dbReference>
<dbReference type="Gene3D" id="3.40.50.620">
    <property type="entry name" value="HUPs"/>
    <property type="match status" value="1"/>
</dbReference>
<dbReference type="PRINTS" id="PR00987">
    <property type="entry name" value="TRNASYNTHGLU"/>
</dbReference>
<evidence type="ECO:0000313" key="10">
    <source>
        <dbReference type="EMBL" id="MEO1766113.1"/>
    </source>
</evidence>
<dbReference type="SUPFAM" id="SSF52374">
    <property type="entry name" value="Nucleotidylyl transferase"/>
    <property type="match status" value="1"/>
</dbReference>
<feature type="domain" description="Glutamyl/glutaminyl-tRNA synthetase class Ib catalytic" evidence="8">
    <location>
        <begin position="4"/>
        <end position="318"/>
    </location>
</feature>
<protein>
    <recommendedName>
        <fullName evidence="7">Glutamate--tRNA ligase</fullName>
        <ecNumber evidence="7">6.1.1.17</ecNumber>
    </recommendedName>
    <alternativeName>
        <fullName evidence="7">Glutamyl-tRNA synthetase</fullName>
        <shortName evidence="7">GluRS</shortName>
    </alternativeName>
</protein>
<comment type="caution">
    <text evidence="10">The sequence shown here is derived from an EMBL/GenBank/DDBJ whole genome shotgun (WGS) entry which is preliminary data.</text>
</comment>
<evidence type="ECO:0000259" key="8">
    <source>
        <dbReference type="Pfam" id="PF00749"/>
    </source>
</evidence>
<dbReference type="InterPro" id="IPR049940">
    <property type="entry name" value="GluQ/Sye"/>
</dbReference>
<dbReference type="NCBIfam" id="TIGR00464">
    <property type="entry name" value="gltX_bact"/>
    <property type="match status" value="1"/>
</dbReference>
<evidence type="ECO:0000256" key="1">
    <source>
        <dbReference type="ARBA" id="ARBA00007894"/>
    </source>
</evidence>
<evidence type="ECO:0000256" key="4">
    <source>
        <dbReference type="ARBA" id="ARBA00022840"/>
    </source>
</evidence>
<dbReference type="Gene3D" id="1.10.10.350">
    <property type="match status" value="1"/>
</dbReference>
<evidence type="ECO:0000259" key="9">
    <source>
        <dbReference type="Pfam" id="PF19269"/>
    </source>
</evidence>
<comment type="cofactor">
    <cofactor evidence="7">
        <name>Zn(2+)</name>
        <dbReference type="ChEBI" id="CHEBI:29105"/>
    </cofactor>
    <text evidence="7">Binds 1 zinc ion per subunit.</text>
</comment>
<evidence type="ECO:0000313" key="11">
    <source>
        <dbReference type="Proteomes" id="UP001482231"/>
    </source>
</evidence>
<feature type="binding site" evidence="7">
    <location>
        <position position="134"/>
    </location>
    <ligand>
        <name>Zn(2+)</name>
        <dbReference type="ChEBI" id="CHEBI:29105"/>
    </ligand>
</feature>
<dbReference type="HAMAP" id="MF_00022">
    <property type="entry name" value="Glu_tRNA_synth_type1"/>
    <property type="match status" value="1"/>
</dbReference>
<feature type="binding site" evidence="7">
    <location>
        <position position="107"/>
    </location>
    <ligand>
        <name>Zn(2+)</name>
        <dbReference type="ChEBI" id="CHEBI:29105"/>
    </ligand>
</feature>
<dbReference type="EC" id="6.1.1.17" evidence="7"/>
<dbReference type="PANTHER" id="PTHR43311:SF2">
    <property type="entry name" value="GLUTAMATE--TRNA LIGASE, MITOCHONDRIAL-RELATED"/>
    <property type="match status" value="1"/>
</dbReference>
<dbReference type="Pfam" id="PF00749">
    <property type="entry name" value="tRNA-synt_1c"/>
    <property type="match status" value="1"/>
</dbReference>
<dbReference type="InterPro" id="IPR020058">
    <property type="entry name" value="Glu/Gln-tRNA-synth_Ib_cat-dom"/>
</dbReference>
<comment type="subunit">
    <text evidence="7">Monomer.</text>
</comment>
<evidence type="ECO:0000256" key="2">
    <source>
        <dbReference type="ARBA" id="ARBA00022598"/>
    </source>
</evidence>
<dbReference type="RefSeq" id="WP_347306855.1">
    <property type="nucleotide sequence ID" value="NZ_JBAJEX010000001.1"/>
</dbReference>
<accession>A0ABV0EF56</accession>
<keyword evidence="4 7" id="KW-0067">ATP-binding</keyword>
<feature type="binding site" evidence="7">
    <location>
        <position position="109"/>
    </location>
    <ligand>
        <name>Zn(2+)</name>
        <dbReference type="ChEBI" id="CHEBI:29105"/>
    </ligand>
</feature>
<feature type="binding site" evidence="7">
    <location>
        <position position="254"/>
    </location>
    <ligand>
        <name>ATP</name>
        <dbReference type="ChEBI" id="CHEBI:30616"/>
    </ligand>
</feature>
<dbReference type="EMBL" id="JBAJEX010000001">
    <property type="protein sequence ID" value="MEO1766113.1"/>
    <property type="molecule type" value="Genomic_DNA"/>
</dbReference>
<dbReference type="Pfam" id="PF19269">
    <property type="entry name" value="Anticodon_2"/>
    <property type="match status" value="1"/>
</dbReference>
<proteinExistence type="inferred from homology"/>
<comment type="caution">
    <text evidence="7">Lacks conserved residue(s) required for the propagation of feature annotation.</text>
</comment>
<dbReference type="SUPFAM" id="SSF48163">
    <property type="entry name" value="An anticodon-binding domain of class I aminoacyl-tRNA synthetases"/>
    <property type="match status" value="1"/>
</dbReference>
<dbReference type="InterPro" id="IPR014729">
    <property type="entry name" value="Rossmann-like_a/b/a_fold"/>
</dbReference>
<evidence type="ECO:0000256" key="5">
    <source>
        <dbReference type="ARBA" id="ARBA00022917"/>
    </source>
</evidence>
<gene>
    <name evidence="7 10" type="primary">gltX</name>
    <name evidence="10" type="ORF">V6E02_02645</name>
</gene>
<keyword evidence="7" id="KW-0479">Metal-binding</keyword>
<keyword evidence="2 7" id="KW-0436">Ligase</keyword>
<keyword evidence="7" id="KW-0963">Cytoplasm</keyword>
<comment type="subcellular location">
    <subcellularLocation>
        <location evidence="7">Cytoplasm</location>
    </subcellularLocation>
</comment>
<keyword evidence="3 7" id="KW-0547">Nucleotide-binding</keyword>
<organism evidence="10 11">
    <name type="scientific">Thiobacter aerophilum</name>
    <dbReference type="NCBI Taxonomy" id="3121275"/>
    <lineage>
        <taxon>Bacteria</taxon>
        <taxon>Pseudomonadati</taxon>
        <taxon>Pseudomonadota</taxon>
        <taxon>Betaproteobacteria</taxon>
        <taxon>Burkholderiales</taxon>
        <taxon>Thiobacteraceae</taxon>
        <taxon>Thiobacter</taxon>
    </lineage>
</organism>
<dbReference type="InterPro" id="IPR000924">
    <property type="entry name" value="Glu/Gln-tRNA-synth"/>
</dbReference>
<comment type="similarity">
    <text evidence="1 7">Belongs to the class-I aminoacyl-tRNA synthetase family. Glutamate--tRNA ligase type 1 subfamily.</text>
</comment>
<evidence type="ECO:0000256" key="3">
    <source>
        <dbReference type="ARBA" id="ARBA00022741"/>
    </source>
</evidence>
<dbReference type="GO" id="GO:0004818">
    <property type="term" value="F:glutamate-tRNA ligase activity"/>
    <property type="evidence" value="ECO:0007669"/>
    <property type="project" value="UniProtKB-EC"/>
</dbReference>
<dbReference type="PANTHER" id="PTHR43311">
    <property type="entry name" value="GLUTAMATE--TRNA LIGASE"/>
    <property type="match status" value="1"/>
</dbReference>
<keyword evidence="7" id="KW-0862">Zinc</keyword>
<keyword evidence="6 7" id="KW-0030">Aminoacyl-tRNA synthetase</keyword>
<feature type="binding site" evidence="7">
    <location>
        <position position="136"/>
    </location>
    <ligand>
        <name>Zn(2+)</name>
        <dbReference type="ChEBI" id="CHEBI:29105"/>
    </ligand>
</feature>
<feature type="short sequence motif" description="'KMSKS' region" evidence="7">
    <location>
        <begin position="251"/>
        <end position="255"/>
    </location>
</feature>